<keyword evidence="2" id="KW-1185">Reference proteome</keyword>
<dbReference type="InParanoid" id="A0A1Y2PDY6"/>
<evidence type="ECO:0000313" key="2">
    <source>
        <dbReference type="Proteomes" id="UP000194221"/>
    </source>
</evidence>
<dbReference type="AlphaFoldDB" id="A0A1Y2PDY6"/>
<comment type="caution">
    <text evidence="1">The sequence shown here is derived from an EMBL/GenBank/DDBJ whole genome shotgun (WGS) entry which is preliminary data.</text>
</comment>
<proteinExistence type="predicted"/>
<sequence length="89" mass="10447">MFKKFNITCDEATTICDKSQYGEASFYEKLQLNWHLLICKVCALYSKQNRTMTKVFKMKASDCSKEETKCLSNSDKEALKEQFKQLQQQ</sequence>
<reference evidence="1 2" key="1">
    <citation type="submission" date="2015-03" db="EMBL/GenBank/DDBJ databases">
        <title>Genome sequence of Tenacibaculum sp. S2-2, isolated from intestinal microbiota of sea cucumber, Apostichopus japonicas.</title>
        <authorList>
            <person name="Shao Z."/>
            <person name="Wang L."/>
            <person name="Li X."/>
        </authorList>
    </citation>
    <scope>NUCLEOTIDE SEQUENCE [LARGE SCALE GENOMIC DNA]</scope>
    <source>
        <strain evidence="1 2">S2-2</strain>
    </source>
</reference>
<gene>
    <name evidence="1" type="ORF">WH52_03290</name>
</gene>
<evidence type="ECO:0000313" key="1">
    <source>
        <dbReference type="EMBL" id="OSY88714.1"/>
    </source>
</evidence>
<dbReference type="OrthoDB" id="1262821at2"/>
<organism evidence="1 2">
    <name type="scientific">Tenacibaculum holothuriorum</name>
    <dbReference type="NCBI Taxonomy" id="1635173"/>
    <lineage>
        <taxon>Bacteria</taxon>
        <taxon>Pseudomonadati</taxon>
        <taxon>Bacteroidota</taxon>
        <taxon>Flavobacteriia</taxon>
        <taxon>Flavobacteriales</taxon>
        <taxon>Flavobacteriaceae</taxon>
        <taxon>Tenacibaculum</taxon>
    </lineage>
</organism>
<dbReference type="EMBL" id="LAPZ01000002">
    <property type="protein sequence ID" value="OSY88714.1"/>
    <property type="molecule type" value="Genomic_DNA"/>
</dbReference>
<accession>A0A1Y2PDY6</accession>
<evidence type="ECO:0008006" key="3">
    <source>
        <dbReference type="Google" id="ProtNLM"/>
    </source>
</evidence>
<name>A0A1Y2PDY6_9FLAO</name>
<protein>
    <recommendedName>
        <fullName evidence="3">Glycine dehydrogenase</fullName>
    </recommendedName>
</protein>
<dbReference type="Proteomes" id="UP000194221">
    <property type="component" value="Unassembled WGS sequence"/>
</dbReference>
<dbReference type="STRING" id="1635173.WH52_03290"/>